<dbReference type="AlphaFoldDB" id="A0A1H9K9Y6"/>
<protein>
    <submittedName>
        <fullName evidence="2">Uncharacterized protein</fullName>
    </submittedName>
</protein>
<keyword evidence="1" id="KW-0472">Membrane</keyword>
<gene>
    <name evidence="2" type="ORF">SAMN05444359_12014</name>
</gene>
<evidence type="ECO:0000313" key="2">
    <source>
        <dbReference type="EMBL" id="SEQ95941.1"/>
    </source>
</evidence>
<keyword evidence="1" id="KW-0812">Transmembrane</keyword>
<dbReference type="OrthoDB" id="677537at2"/>
<feature type="transmembrane region" description="Helical" evidence="1">
    <location>
        <begin position="7"/>
        <end position="26"/>
    </location>
</feature>
<dbReference type="EMBL" id="FOFB01000020">
    <property type="protein sequence ID" value="SEQ95941.1"/>
    <property type="molecule type" value="Genomic_DNA"/>
</dbReference>
<organism evidence="2 3">
    <name type="scientific">Neolewinella agarilytica</name>
    <dbReference type="NCBI Taxonomy" id="478744"/>
    <lineage>
        <taxon>Bacteria</taxon>
        <taxon>Pseudomonadati</taxon>
        <taxon>Bacteroidota</taxon>
        <taxon>Saprospiria</taxon>
        <taxon>Saprospirales</taxon>
        <taxon>Lewinellaceae</taxon>
        <taxon>Neolewinella</taxon>
    </lineage>
</organism>
<name>A0A1H9K9Y6_9BACT</name>
<keyword evidence="1" id="KW-1133">Transmembrane helix</keyword>
<sequence length="61" mass="6331">MKSKQILGIVFTLVGAIGLAVGVMSIFNKGLAFGQNPWGVAIIGGIFFLTGMGLMRTVSSN</sequence>
<dbReference type="RefSeq" id="WP_090170606.1">
    <property type="nucleotide sequence ID" value="NZ_FOFB01000020.1"/>
</dbReference>
<keyword evidence="3" id="KW-1185">Reference proteome</keyword>
<dbReference type="InParanoid" id="A0A1H9K9Y6"/>
<proteinExistence type="predicted"/>
<accession>A0A1H9K9Y6</accession>
<evidence type="ECO:0000313" key="3">
    <source>
        <dbReference type="Proteomes" id="UP000199021"/>
    </source>
</evidence>
<reference evidence="3" key="1">
    <citation type="submission" date="2016-10" db="EMBL/GenBank/DDBJ databases">
        <authorList>
            <person name="Varghese N."/>
            <person name="Submissions S."/>
        </authorList>
    </citation>
    <scope>NUCLEOTIDE SEQUENCE [LARGE SCALE GENOMIC DNA]</scope>
    <source>
        <strain evidence="3">DSM 24740</strain>
    </source>
</reference>
<feature type="transmembrane region" description="Helical" evidence="1">
    <location>
        <begin position="38"/>
        <end position="55"/>
    </location>
</feature>
<dbReference type="Proteomes" id="UP000199021">
    <property type="component" value="Unassembled WGS sequence"/>
</dbReference>
<evidence type="ECO:0000256" key="1">
    <source>
        <dbReference type="SAM" id="Phobius"/>
    </source>
</evidence>